<protein>
    <submittedName>
        <fullName evidence="2">Uncharacterized protein</fullName>
    </submittedName>
</protein>
<accession>A0AAD4PW92</accession>
<proteinExistence type="predicted"/>
<comment type="caution">
    <text evidence="2">The sequence shown here is derived from an EMBL/GenBank/DDBJ whole genome shotgun (WGS) entry which is preliminary data.</text>
</comment>
<keyword evidence="1" id="KW-0472">Membrane</keyword>
<dbReference type="InterPro" id="IPR025363">
    <property type="entry name" value="DUF4267"/>
</dbReference>
<name>A0AAD4PW92_9EURO</name>
<feature type="transmembrane region" description="Helical" evidence="1">
    <location>
        <begin position="54"/>
        <end position="76"/>
    </location>
</feature>
<sequence>MTLSQSSLIPVIAAFFGTTISAFGVNAILRPAHALSMFEFDYPTSAPIKQLVDYLMIIYGIRDIYIGIAIFSTTYYGHRKALGWNLLGLAGTAFVDGVVCKMNGHGEWNHWSYAPMVAILGCLSLGALDFA</sequence>
<dbReference type="GeneID" id="70247547"/>
<dbReference type="Pfam" id="PF14087">
    <property type="entry name" value="DUF4267"/>
    <property type="match status" value="1"/>
</dbReference>
<feature type="transmembrane region" description="Helical" evidence="1">
    <location>
        <begin position="6"/>
        <end position="29"/>
    </location>
</feature>
<keyword evidence="3" id="KW-1185">Reference proteome</keyword>
<evidence type="ECO:0000313" key="2">
    <source>
        <dbReference type="EMBL" id="KAH8691657.1"/>
    </source>
</evidence>
<feature type="transmembrane region" description="Helical" evidence="1">
    <location>
        <begin position="82"/>
        <end position="99"/>
    </location>
</feature>
<organism evidence="2 3">
    <name type="scientific">Talaromyces proteolyticus</name>
    <dbReference type="NCBI Taxonomy" id="1131652"/>
    <lineage>
        <taxon>Eukaryota</taxon>
        <taxon>Fungi</taxon>
        <taxon>Dikarya</taxon>
        <taxon>Ascomycota</taxon>
        <taxon>Pezizomycotina</taxon>
        <taxon>Eurotiomycetes</taxon>
        <taxon>Eurotiomycetidae</taxon>
        <taxon>Eurotiales</taxon>
        <taxon>Trichocomaceae</taxon>
        <taxon>Talaromyces</taxon>
        <taxon>Talaromyces sect. Bacilispori</taxon>
    </lineage>
</organism>
<dbReference type="Proteomes" id="UP001201262">
    <property type="component" value="Unassembled WGS sequence"/>
</dbReference>
<feature type="transmembrane region" description="Helical" evidence="1">
    <location>
        <begin position="111"/>
        <end position="128"/>
    </location>
</feature>
<evidence type="ECO:0000313" key="3">
    <source>
        <dbReference type="Proteomes" id="UP001201262"/>
    </source>
</evidence>
<gene>
    <name evidence="2" type="ORF">BGW36DRAFT_388734</name>
</gene>
<dbReference type="RefSeq" id="XP_046067749.1">
    <property type="nucleotide sequence ID" value="XM_046217260.1"/>
</dbReference>
<dbReference type="EMBL" id="JAJTJA010000012">
    <property type="protein sequence ID" value="KAH8691657.1"/>
    <property type="molecule type" value="Genomic_DNA"/>
</dbReference>
<keyword evidence="1" id="KW-0812">Transmembrane</keyword>
<reference evidence="2" key="1">
    <citation type="submission" date="2021-12" db="EMBL/GenBank/DDBJ databases">
        <title>Convergent genome expansion in fungi linked to evolution of root-endophyte symbiosis.</title>
        <authorList>
            <consortium name="DOE Joint Genome Institute"/>
            <person name="Ke Y.-H."/>
            <person name="Bonito G."/>
            <person name="Liao H.-L."/>
            <person name="Looney B."/>
            <person name="Rojas-Flechas A."/>
            <person name="Nash J."/>
            <person name="Hameed K."/>
            <person name="Schadt C."/>
            <person name="Martin F."/>
            <person name="Crous P.W."/>
            <person name="Miettinen O."/>
            <person name="Magnuson J.K."/>
            <person name="Labbe J."/>
            <person name="Jacobson D."/>
            <person name="Doktycz M.J."/>
            <person name="Veneault-Fourrey C."/>
            <person name="Kuo A."/>
            <person name="Mondo S."/>
            <person name="Calhoun S."/>
            <person name="Riley R."/>
            <person name="Ohm R."/>
            <person name="LaButti K."/>
            <person name="Andreopoulos B."/>
            <person name="Pangilinan J."/>
            <person name="Nolan M."/>
            <person name="Tritt A."/>
            <person name="Clum A."/>
            <person name="Lipzen A."/>
            <person name="Daum C."/>
            <person name="Barry K."/>
            <person name="Grigoriev I.V."/>
            <person name="Vilgalys R."/>
        </authorList>
    </citation>
    <scope>NUCLEOTIDE SEQUENCE</scope>
    <source>
        <strain evidence="2">PMI_201</strain>
    </source>
</reference>
<evidence type="ECO:0000256" key="1">
    <source>
        <dbReference type="SAM" id="Phobius"/>
    </source>
</evidence>
<dbReference type="AlphaFoldDB" id="A0AAD4PW92"/>
<keyword evidence="1" id="KW-1133">Transmembrane helix</keyword>